<keyword evidence="2" id="KW-0812">Transmembrane</keyword>
<keyword evidence="4" id="KW-1185">Reference proteome</keyword>
<proteinExistence type="predicted"/>
<dbReference type="InterPro" id="IPR009100">
    <property type="entry name" value="AcylCoA_DH/oxidase_NM_dom_sf"/>
</dbReference>
<dbReference type="InterPro" id="IPR046373">
    <property type="entry name" value="Acyl-CoA_Oxase/DH_mid-dom_sf"/>
</dbReference>
<evidence type="ECO:0000256" key="1">
    <source>
        <dbReference type="SAM" id="MobiDB-lite"/>
    </source>
</evidence>
<dbReference type="EMBL" id="JABENB010000001">
    <property type="protein sequence ID" value="NNG38357.1"/>
    <property type="molecule type" value="Genomic_DNA"/>
</dbReference>
<evidence type="ECO:0000256" key="2">
    <source>
        <dbReference type="SAM" id="Phobius"/>
    </source>
</evidence>
<feature type="compositionally biased region" description="Pro residues" evidence="1">
    <location>
        <begin position="11"/>
        <end position="28"/>
    </location>
</feature>
<reference evidence="3 4" key="1">
    <citation type="submission" date="2020-05" db="EMBL/GenBank/DDBJ databases">
        <title>Flexivirga sp. ID2601S isolated from air conditioner.</title>
        <authorList>
            <person name="Kim D.H."/>
        </authorList>
    </citation>
    <scope>NUCLEOTIDE SEQUENCE [LARGE SCALE GENOMIC DNA]</scope>
    <source>
        <strain evidence="3 4">ID2601S</strain>
    </source>
</reference>
<dbReference type="RefSeq" id="WP_171152009.1">
    <property type="nucleotide sequence ID" value="NZ_JABENB010000001.1"/>
</dbReference>
<feature type="transmembrane region" description="Helical" evidence="2">
    <location>
        <begin position="229"/>
        <end position="248"/>
    </location>
</feature>
<name>A0A849AEM2_9MICO</name>
<dbReference type="Gene3D" id="2.40.110.10">
    <property type="entry name" value="Butyryl-CoA Dehydrogenase, subunit A, domain 2"/>
    <property type="match status" value="1"/>
</dbReference>
<protein>
    <submittedName>
        <fullName evidence="3">Acyl-CoA/acyl-ACP dehydrogenase</fullName>
    </submittedName>
</protein>
<organism evidence="3 4">
    <name type="scientific">Flexivirga aerilata</name>
    <dbReference type="NCBI Taxonomy" id="1656889"/>
    <lineage>
        <taxon>Bacteria</taxon>
        <taxon>Bacillati</taxon>
        <taxon>Actinomycetota</taxon>
        <taxon>Actinomycetes</taxon>
        <taxon>Micrococcales</taxon>
        <taxon>Dermacoccaceae</taxon>
        <taxon>Flexivirga</taxon>
    </lineage>
</organism>
<keyword evidence="2" id="KW-0472">Membrane</keyword>
<keyword evidence="2" id="KW-1133">Transmembrane helix</keyword>
<feature type="region of interest" description="Disordered" evidence="1">
    <location>
        <begin position="1"/>
        <end position="44"/>
    </location>
</feature>
<dbReference type="SUPFAM" id="SSF56645">
    <property type="entry name" value="Acyl-CoA dehydrogenase NM domain-like"/>
    <property type="match status" value="1"/>
</dbReference>
<dbReference type="Proteomes" id="UP000557772">
    <property type="component" value="Unassembled WGS sequence"/>
</dbReference>
<sequence length="372" mass="39509">MSASSSILPMPDDPLPPDPLPQDPPAVAPPATTEAIRDAARSAADSPDRVAAALDLAEQLGHTLPVPGDGRTAELWGALAVLGETDLTVARTVEPHLDAAAILVQARRDGYLTDDFDATGSWGVFAAEGPGGRLCASRSASGDAWVLDGHKPWCSLADRLDRALVTAWLDDDTRGLFAIDLRDERVTPADGSGWVAHGLPEVTSVAIEARGLPARPVGPAHWYLDRPGFAWGGMGVAVIWFGAARAIADQVRRRRRAPDQIAQLHLGQLDLLIWSGDTMLQAAATQVDGSMETTPEMLALRVRAQCAQIAEEVLRIADHAMGPAPLALDRDYAQRVSDLRLYVRQHHAERDLAALGAAVHASTAPADRGGQP</sequence>
<dbReference type="GO" id="GO:0016627">
    <property type="term" value="F:oxidoreductase activity, acting on the CH-CH group of donors"/>
    <property type="evidence" value="ECO:0007669"/>
    <property type="project" value="InterPro"/>
</dbReference>
<comment type="caution">
    <text evidence="3">The sequence shown here is derived from an EMBL/GenBank/DDBJ whole genome shotgun (WGS) entry which is preliminary data.</text>
</comment>
<evidence type="ECO:0000313" key="4">
    <source>
        <dbReference type="Proteomes" id="UP000557772"/>
    </source>
</evidence>
<evidence type="ECO:0000313" key="3">
    <source>
        <dbReference type="EMBL" id="NNG38357.1"/>
    </source>
</evidence>
<accession>A0A849AEM2</accession>
<dbReference type="AlphaFoldDB" id="A0A849AEM2"/>
<gene>
    <name evidence="3" type="ORF">HJ588_03585</name>
</gene>